<gene>
    <name evidence="1" type="ORF">KUCAC02_017338</name>
</gene>
<reference evidence="1" key="1">
    <citation type="submission" date="2022-05" db="EMBL/GenBank/DDBJ databases">
        <title>Chromosome-level genome of Chaenocephalus aceratus.</title>
        <authorList>
            <person name="Park H."/>
        </authorList>
    </citation>
    <scope>NUCLEOTIDE SEQUENCE</scope>
    <source>
        <strain evidence="1">KU_202001</strain>
    </source>
</reference>
<dbReference type="EMBL" id="CM043804">
    <property type="protein sequence ID" value="KAI4806518.1"/>
    <property type="molecule type" value="Genomic_DNA"/>
</dbReference>
<protein>
    <submittedName>
        <fullName evidence="1">Uncharacterized protein</fullName>
    </submittedName>
</protein>
<comment type="caution">
    <text evidence="1">The sequence shown here is derived from an EMBL/GenBank/DDBJ whole genome shotgun (WGS) entry which is preliminary data.</text>
</comment>
<dbReference type="Proteomes" id="UP001057452">
    <property type="component" value="Chromosome 20"/>
</dbReference>
<feature type="non-terminal residue" evidence="1">
    <location>
        <position position="1"/>
    </location>
</feature>
<proteinExistence type="predicted"/>
<sequence length="138" mass="15272">VVVTTYCSFEGWTVCGKAITRSSAGQSAAVVGGDLAGKVKVSKGGFSQWRSRQPVLLLLLFITLKEDPWRVFTVPRFPSVQNEQGLLLADISIIEGNLSHILKPRQPMARSPRGRWALTLRDINEKATRSLKTRQHDG</sequence>
<name>A0ACB9W299_CHAAC</name>
<accession>A0ACB9W299</accession>
<organism evidence="1 2">
    <name type="scientific">Chaenocephalus aceratus</name>
    <name type="common">Blackfin icefish</name>
    <name type="synonym">Chaenichthys aceratus</name>
    <dbReference type="NCBI Taxonomy" id="36190"/>
    <lineage>
        <taxon>Eukaryota</taxon>
        <taxon>Metazoa</taxon>
        <taxon>Chordata</taxon>
        <taxon>Craniata</taxon>
        <taxon>Vertebrata</taxon>
        <taxon>Euteleostomi</taxon>
        <taxon>Actinopterygii</taxon>
        <taxon>Neopterygii</taxon>
        <taxon>Teleostei</taxon>
        <taxon>Neoteleostei</taxon>
        <taxon>Acanthomorphata</taxon>
        <taxon>Eupercaria</taxon>
        <taxon>Perciformes</taxon>
        <taxon>Notothenioidei</taxon>
        <taxon>Channichthyidae</taxon>
        <taxon>Chaenocephalus</taxon>
    </lineage>
</organism>
<evidence type="ECO:0000313" key="2">
    <source>
        <dbReference type="Proteomes" id="UP001057452"/>
    </source>
</evidence>
<evidence type="ECO:0000313" key="1">
    <source>
        <dbReference type="EMBL" id="KAI4806518.1"/>
    </source>
</evidence>
<keyword evidence="2" id="KW-1185">Reference proteome</keyword>